<feature type="chain" id="PRO_5002007923" evidence="2">
    <location>
        <begin position="18"/>
        <end position="311"/>
    </location>
</feature>
<dbReference type="SUPFAM" id="SSF53474">
    <property type="entry name" value="alpha/beta-Hydrolases"/>
    <property type="match status" value="1"/>
</dbReference>
<dbReference type="InterPro" id="IPR049492">
    <property type="entry name" value="BD-FAE-like_dom"/>
</dbReference>
<dbReference type="Pfam" id="PF20434">
    <property type="entry name" value="BD-FAE"/>
    <property type="match status" value="1"/>
</dbReference>
<accession>A0A0A2XID2</accession>
<comment type="caution">
    <text evidence="4">The sequence shown here is derived from an EMBL/GenBank/DDBJ whole genome shotgun (WGS) entry which is preliminary data.</text>
</comment>
<evidence type="ECO:0000259" key="3">
    <source>
        <dbReference type="Pfam" id="PF20434"/>
    </source>
</evidence>
<dbReference type="PANTHER" id="PTHR48081">
    <property type="entry name" value="AB HYDROLASE SUPERFAMILY PROTEIN C4A8.06C"/>
    <property type="match status" value="1"/>
</dbReference>
<organism evidence="4 5">
    <name type="scientific">Gallibacterium anatis</name>
    <dbReference type="NCBI Taxonomy" id="750"/>
    <lineage>
        <taxon>Bacteria</taxon>
        <taxon>Pseudomonadati</taxon>
        <taxon>Pseudomonadota</taxon>
        <taxon>Gammaproteobacteria</taxon>
        <taxon>Pasteurellales</taxon>
        <taxon>Pasteurellaceae</taxon>
        <taxon>Gallibacterium</taxon>
    </lineage>
</organism>
<dbReference type="PANTHER" id="PTHR48081:SF6">
    <property type="entry name" value="PEPTIDASE S9 PROLYL OLIGOPEPTIDASE CATALYTIC DOMAIN-CONTAINING PROTEIN"/>
    <property type="match status" value="1"/>
</dbReference>
<dbReference type="Proteomes" id="UP000030526">
    <property type="component" value="Unassembled WGS sequence"/>
</dbReference>
<evidence type="ECO:0000313" key="4">
    <source>
        <dbReference type="EMBL" id="KGQ30717.1"/>
    </source>
</evidence>
<keyword evidence="2" id="KW-0732">Signal</keyword>
<proteinExistence type="predicted"/>
<dbReference type="InterPro" id="IPR050300">
    <property type="entry name" value="GDXG_lipolytic_enzyme"/>
</dbReference>
<dbReference type="InterPro" id="IPR029058">
    <property type="entry name" value="AB_hydrolase_fold"/>
</dbReference>
<evidence type="ECO:0000256" key="2">
    <source>
        <dbReference type="SAM" id="SignalP"/>
    </source>
</evidence>
<evidence type="ECO:0000313" key="5">
    <source>
        <dbReference type="Proteomes" id="UP000030526"/>
    </source>
</evidence>
<reference evidence="4 5" key="1">
    <citation type="submission" date="2014-08" db="EMBL/GenBank/DDBJ databases">
        <title>Chaperone-usher fimbriae in a diverse selection of Gallibacterium genomes.</title>
        <authorList>
            <person name="Kudirkiene E."/>
            <person name="Bager R.J."/>
            <person name="Johnson T.J."/>
            <person name="Bojesen A.M."/>
        </authorList>
    </citation>
    <scope>NUCLEOTIDE SEQUENCE [LARGE SCALE GENOMIC DNA]</scope>
    <source>
        <strain evidence="4 5">20558/3kl.</strain>
    </source>
</reference>
<feature type="signal peptide" evidence="2">
    <location>
        <begin position="1"/>
        <end position="17"/>
    </location>
</feature>
<gene>
    <name evidence="4" type="ORF">JP32_08495</name>
</gene>
<dbReference type="RefSeq" id="WP_039084312.1">
    <property type="nucleotide sequence ID" value="NZ_JPXS01000042.1"/>
</dbReference>
<name>A0A0A2XID2_9PAST</name>
<keyword evidence="1" id="KW-0378">Hydrolase</keyword>
<dbReference type="Gene3D" id="3.40.50.1820">
    <property type="entry name" value="alpha/beta hydrolase"/>
    <property type="match status" value="1"/>
</dbReference>
<sequence length="311" mass="34487">MKYLLLIGGLLMQPLSAQPFTPNSSVNDILTQPTFQGFAERLLPWDDKSNEPNLQLNQIEQLMPYHSHISPQVVTTTLNKMFQRAEQGDTIFYEIYSEVEKRQDPSKQHTGIFVFKGKPNAPFAMIAPGGGFAYVGSLHEGFPIAQSIAEQGYNAFVVKYRAGMGGQIATEDMAQAVEFVRKNAKMLQVDPNNYSVWGASAGARMAAYIGSYGTQAFGTTQNSKPNSVIMLYTGHNDYNRQGEPATFVAIGEQDGIASPNVMKRRLEKLKAMGVPTEFHLYKNLGHGFALGMGTTAEGWEKQAVKFWQQQR</sequence>
<dbReference type="EMBL" id="JPXS01000042">
    <property type="protein sequence ID" value="KGQ30717.1"/>
    <property type="molecule type" value="Genomic_DNA"/>
</dbReference>
<evidence type="ECO:0000256" key="1">
    <source>
        <dbReference type="ARBA" id="ARBA00022801"/>
    </source>
</evidence>
<dbReference type="GO" id="GO:0016787">
    <property type="term" value="F:hydrolase activity"/>
    <property type="evidence" value="ECO:0007669"/>
    <property type="project" value="UniProtKB-KW"/>
</dbReference>
<feature type="domain" description="BD-FAE-like" evidence="3">
    <location>
        <begin position="123"/>
        <end position="217"/>
    </location>
</feature>
<protein>
    <submittedName>
        <fullName evidence="4">Esterase</fullName>
    </submittedName>
</protein>
<dbReference type="AlphaFoldDB" id="A0A0A2XID2"/>